<dbReference type="Pfam" id="PF13830">
    <property type="entry name" value="DUF4192"/>
    <property type="match status" value="1"/>
</dbReference>
<dbReference type="STRING" id="40571.SAMN05660733_02919"/>
<keyword evidence="2" id="KW-1185">Reference proteome</keyword>
<accession>A0A1W2DEB7</accession>
<proteinExistence type="predicted"/>
<reference evidence="2" key="1">
    <citation type="submission" date="2017-04" db="EMBL/GenBank/DDBJ databases">
        <authorList>
            <person name="Varghese N."/>
            <person name="Submissions S."/>
        </authorList>
    </citation>
    <scope>NUCLEOTIDE SEQUENCE [LARGE SCALE GENOMIC DNA]</scope>
    <source>
        <strain evidence="2">DSM 44073</strain>
    </source>
</reference>
<gene>
    <name evidence="1" type="ORF">SAMN05660733_02919</name>
</gene>
<organism evidence="1 2">
    <name type="scientific">Lentzea albidocapillata</name>
    <dbReference type="NCBI Taxonomy" id="40571"/>
    <lineage>
        <taxon>Bacteria</taxon>
        <taxon>Bacillati</taxon>
        <taxon>Actinomycetota</taxon>
        <taxon>Actinomycetes</taxon>
        <taxon>Pseudonocardiales</taxon>
        <taxon>Pseudonocardiaceae</taxon>
        <taxon>Lentzea</taxon>
    </lineage>
</organism>
<protein>
    <recommendedName>
        <fullName evidence="3">DUF4192 domain-containing protein</fullName>
    </recommendedName>
</protein>
<dbReference type="InterPro" id="IPR025447">
    <property type="entry name" value="DUF4192"/>
</dbReference>
<dbReference type="Proteomes" id="UP000192840">
    <property type="component" value="Unassembled WGS sequence"/>
</dbReference>
<dbReference type="AlphaFoldDB" id="A0A1W2DEB7"/>
<dbReference type="OrthoDB" id="3264463at2"/>
<name>A0A1W2DEB7_9PSEU</name>
<evidence type="ECO:0000313" key="1">
    <source>
        <dbReference type="EMBL" id="SMC95763.1"/>
    </source>
</evidence>
<sequence length="336" mass="35346">MVKINCKDAGALLASVPPLIGFTPENSLVCLVCNEGIVVMTMRVDLPDPSQSDAFAEQIAQMVLGQGDNVVAIVLVFGGGELTSTGQPPHTEVITALHRFLGDVHLPDGVALWAEACVEGARWCCYCGECGMSGTLPDPSATELAAASVVAGKVTHASRAELASYVEAASEQDLARRAELLGGMSTTWACSSREGLTLIRDAVDASARGDLQVDDAFVARMALALDDVRVRDASLSFATDEQAVAAEHLFFTLIRECPAPYRAEPAALAAFYAYLRGEGALASVALDVAVEVCPEHQLSRLLRAAFTAAIPPAELGYLARQADIDAAVIFAEHADT</sequence>
<evidence type="ECO:0000313" key="2">
    <source>
        <dbReference type="Proteomes" id="UP000192840"/>
    </source>
</evidence>
<dbReference type="RefSeq" id="WP_051769980.1">
    <property type="nucleotide sequence ID" value="NZ_FWYC01000007.1"/>
</dbReference>
<evidence type="ECO:0008006" key="3">
    <source>
        <dbReference type="Google" id="ProtNLM"/>
    </source>
</evidence>
<dbReference type="EMBL" id="FWYC01000007">
    <property type="protein sequence ID" value="SMC95763.1"/>
    <property type="molecule type" value="Genomic_DNA"/>
</dbReference>